<dbReference type="AlphaFoldDB" id="A0A371I9M7"/>
<dbReference type="EMBL" id="QJKJ01000587">
    <property type="protein sequence ID" value="RDY11757.1"/>
    <property type="molecule type" value="Genomic_DNA"/>
</dbReference>
<dbReference type="OrthoDB" id="1072921at2759"/>
<feature type="domain" description="Retrovirus-related Pol polyprotein from transposon TNT 1-94-like beta-barrel" evidence="2">
    <location>
        <begin position="1"/>
        <end position="70"/>
    </location>
</feature>
<gene>
    <name evidence="3" type="ORF">CR513_03531</name>
</gene>
<comment type="caution">
    <text evidence="3">The sequence shown here is derived from an EMBL/GenBank/DDBJ whole genome shotgun (WGS) entry which is preliminary data.</text>
</comment>
<dbReference type="InterPro" id="IPR054722">
    <property type="entry name" value="PolX-like_BBD"/>
</dbReference>
<name>A0A371I9M7_MUCPR</name>
<evidence type="ECO:0000313" key="3">
    <source>
        <dbReference type="EMBL" id="RDY11757.1"/>
    </source>
</evidence>
<evidence type="ECO:0000259" key="2">
    <source>
        <dbReference type="Pfam" id="PF22936"/>
    </source>
</evidence>
<reference evidence="3" key="1">
    <citation type="submission" date="2018-05" db="EMBL/GenBank/DDBJ databases">
        <title>Draft genome of Mucuna pruriens seed.</title>
        <authorList>
            <person name="Nnadi N.E."/>
            <person name="Vos R."/>
            <person name="Hasami M.H."/>
            <person name="Devisetty U.K."/>
            <person name="Aguiy J.C."/>
        </authorList>
    </citation>
    <scope>NUCLEOTIDE SEQUENCE [LARGE SCALE GENOMIC DNA]</scope>
    <source>
        <strain evidence="3">JCA_2017</strain>
    </source>
</reference>
<sequence>MTFDRDLFKELDTSIVSKVKIGNGEHIAVKGKGTVAIESISGTKLIKDVLFVPNISQNLLSVGQLIQKGYKVIFESDQCLIKDTNDNEVFKVKVKGKNFALDPTNEEHKAFSATAIATSSAKPAKTHSIIRPPPSGGDVKDVDRKVIRRSSTHKEDTQRQGLKRPRANITTEELCPPLESLITFTSSPELVAYDC</sequence>
<evidence type="ECO:0000256" key="1">
    <source>
        <dbReference type="SAM" id="MobiDB-lite"/>
    </source>
</evidence>
<evidence type="ECO:0000313" key="4">
    <source>
        <dbReference type="Proteomes" id="UP000257109"/>
    </source>
</evidence>
<protein>
    <recommendedName>
        <fullName evidence="2">Retrovirus-related Pol polyprotein from transposon TNT 1-94-like beta-barrel domain-containing protein</fullName>
    </recommendedName>
</protein>
<feature type="non-terminal residue" evidence="3">
    <location>
        <position position="1"/>
    </location>
</feature>
<feature type="region of interest" description="Disordered" evidence="1">
    <location>
        <begin position="122"/>
        <end position="165"/>
    </location>
</feature>
<proteinExistence type="predicted"/>
<keyword evidence="4" id="KW-1185">Reference proteome</keyword>
<dbReference type="Proteomes" id="UP000257109">
    <property type="component" value="Unassembled WGS sequence"/>
</dbReference>
<accession>A0A371I9M7</accession>
<organism evidence="3 4">
    <name type="scientific">Mucuna pruriens</name>
    <name type="common">Velvet bean</name>
    <name type="synonym">Dolichos pruriens</name>
    <dbReference type="NCBI Taxonomy" id="157652"/>
    <lineage>
        <taxon>Eukaryota</taxon>
        <taxon>Viridiplantae</taxon>
        <taxon>Streptophyta</taxon>
        <taxon>Embryophyta</taxon>
        <taxon>Tracheophyta</taxon>
        <taxon>Spermatophyta</taxon>
        <taxon>Magnoliopsida</taxon>
        <taxon>eudicotyledons</taxon>
        <taxon>Gunneridae</taxon>
        <taxon>Pentapetalae</taxon>
        <taxon>rosids</taxon>
        <taxon>fabids</taxon>
        <taxon>Fabales</taxon>
        <taxon>Fabaceae</taxon>
        <taxon>Papilionoideae</taxon>
        <taxon>50 kb inversion clade</taxon>
        <taxon>NPAAA clade</taxon>
        <taxon>indigoferoid/millettioid clade</taxon>
        <taxon>Phaseoleae</taxon>
        <taxon>Mucuna</taxon>
    </lineage>
</organism>
<dbReference type="Pfam" id="PF22936">
    <property type="entry name" value="Pol_BBD"/>
    <property type="match status" value="1"/>
</dbReference>